<comment type="caution">
    <text evidence="1">The sequence shown here is derived from an EMBL/GenBank/DDBJ whole genome shotgun (WGS) entry which is preliminary data.</text>
</comment>
<name>A0ABX1CR16_9SPHN</name>
<protein>
    <recommendedName>
        <fullName evidence="3">HEAT repeat domain-containing protein</fullName>
    </recommendedName>
</protein>
<keyword evidence="2" id="KW-1185">Reference proteome</keyword>
<dbReference type="InterPro" id="IPR016024">
    <property type="entry name" value="ARM-type_fold"/>
</dbReference>
<reference evidence="1 2" key="1">
    <citation type="submission" date="2020-03" db="EMBL/GenBank/DDBJ databases">
        <authorList>
            <person name="Wang L."/>
            <person name="He N."/>
            <person name="Li Y."/>
            <person name="Fang Y."/>
            <person name="Zhang F."/>
        </authorList>
    </citation>
    <scope>NUCLEOTIDE SEQUENCE [LARGE SCALE GENOMIC DNA]</scope>
    <source>
        <strain evidence="1 2">36D10-4-7</strain>
    </source>
</reference>
<dbReference type="EMBL" id="JAAVJH010000003">
    <property type="protein sequence ID" value="NJR78182.1"/>
    <property type="molecule type" value="Genomic_DNA"/>
</dbReference>
<sequence>MKRVLAAAAALDAALLLARPWPRAAIAAHVVLTLAAGLLWLRAPRPGVAAAIAVPLGPVAMLAAQLLSRAQKGEGIAPPRAGNAPTAMGTVGRLLDGRVRPVAPEALGSLALVLRHGDIAARRSALEAVVRSFEPALSPLVAQALSDRDQTIRALAAAAAARVVQNLAVARARLEARVAAGEDGARDALAALLGDHARDNVLLSDTQRTQLRVDLLALLPADRPAAVRRAEAAWATGDYARLDALVEADLGQELAGIRGWWRAERT</sequence>
<evidence type="ECO:0000313" key="1">
    <source>
        <dbReference type="EMBL" id="NJR78182.1"/>
    </source>
</evidence>
<dbReference type="Proteomes" id="UP000732399">
    <property type="component" value="Unassembled WGS sequence"/>
</dbReference>
<gene>
    <name evidence="1" type="ORF">HBH26_06070</name>
</gene>
<organism evidence="1 2">
    <name type="scientific">Sphingomonas corticis</name>
    <dbReference type="NCBI Taxonomy" id="2722791"/>
    <lineage>
        <taxon>Bacteria</taxon>
        <taxon>Pseudomonadati</taxon>
        <taxon>Pseudomonadota</taxon>
        <taxon>Alphaproteobacteria</taxon>
        <taxon>Sphingomonadales</taxon>
        <taxon>Sphingomonadaceae</taxon>
        <taxon>Sphingomonas</taxon>
    </lineage>
</organism>
<accession>A0ABX1CR16</accession>
<evidence type="ECO:0008006" key="3">
    <source>
        <dbReference type="Google" id="ProtNLM"/>
    </source>
</evidence>
<dbReference type="RefSeq" id="WP_168133707.1">
    <property type="nucleotide sequence ID" value="NZ_JAAVJH010000003.1"/>
</dbReference>
<dbReference type="SUPFAM" id="SSF48371">
    <property type="entry name" value="ARM repeat"/>
    <property type="match status" value="1"/>
</dbReference>
<proteinExistence type="predicted"/>
<evidence type="ECO:0000313" key="2">
    <source>
        <dbReference type="Proteomes" id="UP000732399"/>
    </source>
</evidence>